<dbReference type="Pfam" id="PF00249">
    <property type="entry name" value="Myb_DNA-binding"/>
    <property type="match status" value="1"/>
</dbReference>
<evidence type="ECO:0008006" key="9">
    <source>
        <dbReference type="Google" id="ProtNLM"/>
    </source>
</evidence>
<gene>
    <name evidence="7" type="ORF">DOTSEDRAFT_54768</name>
</gene>
<dbReference type="AlphaFoldDB" id="N1PJ21"/>
<protein>
    <recommendedName>
        <fullName evidence="9">Myb-like domain-containing protein</fullName>
    </recommendedName>
</protein>
<evidence type="ECO:0000256" key="1">
    <source>
        <dbReference type="ARBA" id="ARBA00004123"/>
    </source>
</evidence>
<feature type="domain" description="Myb-like" evidence="5">
    <location>
        <begin position="689"/>
        <end position="757"/>
    </location>
</feature>
<keyword evidence="2" id="KW-0238">DNA-binding</keyword>
<feature type="compositionally biased region" description="Basic and acidic residues" evidence="4">
    <location>
        <begin position="87"/>
        <end position="115"/>
    </location>
</feature>
<feature type="domain" description="Myb-like" evidence="5">
    <location>
        <begin position="636"/>
        <end position="680"/>
    </location>
</feature>
<dbReference type="CDD" id="cd00167">
    <property type="entry name" value="SANT"/>
    <property type="match status" value="1"/>
</dbReference>
<feature type="compositionally biased region" description="Basic and acidic residues" evidence="4">
    <location>
        <begin position="926"/>
        <end position="947"/>
    </location>
</feature>
<feature type="region of interest" description="Disordered" evidence="4">
    <location>
        <begin position="918"/>
        <end position="1101"/>
    </location>
</feature>
<accession>N1PJ21</accession>
<feature type="region of interest" description="Disordered" evidence="4">
    <location>
        <begin position="166"/>
        <end position="186"/>
    </location>
</feature>
<evidence type="ECO:0000313" key="7">
    <source>
        <dbReference type="EMBL" id="EME42392.1"/>
    </source>
</evidence>
<reference evidence="7 8" key="2">
    <citation type="journal article" date="2012" name="PLoS Pathog.">
        <title>Diverse lifestyles and strategies of plant pathogenesis encoded in the genomes of eighteen Dothideomycetes fungi.</title>
        <authorList>
            <person name="Ohm R.A."/>
            <person name="Feau N."/>
            <person name="Henrissat B."/>
            <person name="Schoch C.L."/>
            <person name="Horwitz B.A."/>
            <person name="Barry K.W."/>
            <person name="Condon B.J."/>
            <person name="Copeland A.C."/>
            <person name="Dhillon B."/>
            <person name="Glaser F."/>
            <person name="Hesse C.N."/>
            <person name="Kosti I."/>
            <person name="LaButti K."/>
            <person name="Lindquist E.A."/>
            <person name="Lucas S."/>
            <person name="Salamov A.A."/>
            <person name="Bradshaw R.E."/>
            <person name="Ciuffetti L."/>
            <person name="Hamelin R.C."/>
            <person name="Kema G.H.J."/>
            <person name="Lawrence C."/>
            <person name="Scott J.A."/>
            <person name="Spatafora J.W."/>
            <person name="Turgeon B.G."/>
            <person name="de Wit P.J.G.M."/>
            <person name="Zhong S."/>
            <person name="Goodwin S.B."/>
            <person name="Grigoriev I.V."/>
        </authorList>
    </citation>
    <scope>NUCLEOTIDE SEQUENCE [LARGE SCALE GENOMIC DNA]</scope>
    <source>
        <strain evidence="8">NZE10 / CBS 128990</strain>
    </source>
</reference>
<evidence type="ECO:0000256" key="3">
    <source>
        <dbReference type="ARBA" id="ARBA00023242"/>
    </source>
</evidence>
<dbReference type="EMBL" id="KB446541">
    <property type="protein sequence ID" value="EME42392.1"/>
    <property type="molecule type" value="Genomic_DNA"/>
</dbReference>
<dbReference type="eggNOG" id="KOG0051">
    <property type="taxonomic scope" value="Eukaryota"/>
</dbReference>
<feature type="compositionally biased region" description="Basic and acidic residues" evidence="4">
    <location>
        <begin position="55"/>
        <end position="64"/>
    </location>
</feature>
<feature type="compositionally biased region" description="Polar residues" evidence="4">
    <location>
        <begin position="434"/>
        <end position="444"/>
    </location>
</feature>
<evidence type="ECO:0000256" key="4">
    <source>
        <dbReference type="SAM" id="MobiDB-lite"/>
    </source>
</evidence>
<proteinExistence type="predicted"/>
<feature type="compositionally biased region" description="Low complexity" evidence="4">
    <location>
        <begin position="948"/>
        <end position="959"/>
    </location>
</feature>
<dbReference type="SMART" id="SM00717">
    <property type="entry name" value="SANT"/>
    <property type="match status" value="2"/>
</dbReference>
<feature type="non-terminal residue" evidence="7">
    <location>
        <position position="1101"/>
    </location>
</feature>
<dbReference type="InterPro" id="IPR001005">
    <property type="entry name" value="SANT/Myb"/>
</dbReference>
<sequence>MGQTSSQVVAPTQASHAAPPPAIAEKNARKWRHERSRMDSNNVAPKRPSKKRRKSPEQPQKELQDVAVQGKHLDRQDDSIAGGEQESTPRMKEKRNTVPDAPGDRAHMAARAKEEKRRKRRAKTAARKAKEATDAHYAHSRAETPADEAADVDTAGMEDMGVTELPTEAIPAKHEPSKSPTGVEWGRQEIRRMLKRKQMEELVLSGQARWHRLANDKWSIRYYQPGAAPAPTELSSEQRRRHDILKQELATYEHTLRTSEETERRRRREAGKENTASVEQDPVAGATNEASEAHDGMDVSSVGKLGPTPKKRRQSETNETAITETVILQPEQNPVKLASRKRTSEAKHEVDATEIKSKKRKIRRSGLSEKEEGEETDSERQKRSARAAPPANVTENEKRPRKKSKRAESTRSASVEEQDDEYNLHVRSADGTVDNASPKQSQELTEAPATLTPPADNETWLDGHDVSGQSSAEVSGLLVEGEQEDLVEVVKPRRKRKKTSDAVDDEAEYAPQPDMKSRSDDEDVEGDSNEPKSRKPARTKTTRVSTEKHRPLAESLQLAVPETTTGTFTVQEQETSDRIFDEVLKRHNYSEAELKAMIKYWRAAGPFKMEMEAALPNRKTDQIRKFCQRRYHAHERGPWTAEQDQALLDAHTRWPGKWSQIADLVDRFAQDCKDRWTKHLQSGGIREVGPWNQAEEDALVNAAEECIAKVEKSHRKDKTLSKKCEYLEALVDWKTVADMLGGKREGKRCREKYHKLMARLTKTGSLSQELPASQLQHELDETVPKKSKHRDVSARRALENFEIGDYYDAFVEVHTAVKDHSAQYRDEQMLLWSIVAQQHPASRFNVSYFGAALRRKAIEKALDEWKIDSRKTRRKLDEAPSIPAKALLLAKWVEKRSGDKLDKLPRKYMPQLIGVSKGDIQQFKKQQQEQRRAKKPKPEMQKSKEYVAESSEAEGAAPSIKAAEEQNEALDDDDGSDTAVHDSEVRDRSGSAKDPGGPSKQDTRSPSNDDEDDDDEGLGSDLKIAKSNQDEAPAAEAAHEVSDTEIDSTHEKVFATSQAARATQETQEVRETQLESSRASGDEASKGLTARAIRSSDHDIV</sequence>
<keyword evidence="8" id="KW-1185">Reference proteome</keyword>
<dbReference type="GO" id="GO:0000976">
    <property type="term" value="F:transcription cis-regulatory region binding"/>
    <property type="evidence" value="ECO:0007669"/>
    <property type="project" value="TreeGrafter"/>
</dbReference>
<comment type="subcellular location">
    <subcellularLocation>
        <location evidence="1">Nucleus</location>
    </subcellularLocation>
</comment>
<feature type="compositionally biased region" description="Basic residues" evidence="4">
    <location>
        <begin position="116"/>
        <end position="127"/>
    </location>
</feature>
<feature type="compositionally biased region" description="Acidic residues" evidence="4">
    <location>
        <begin position="965"/>
        <end position="976"/>
    </location>
</feature>
<keyword evidence="3" id="KW-0539">Nucleus</keyword>
<dbReference type="InterPro" id="IPR009057">
    <property type="entry name" value="Homeodomain-like_sf"/>
</dbReference>
<feature type="region of interest" description="Disordered" evidence="4">
    <location>
        <begin position="249"/>
        <end position="552"/>
    </location>
</feature>
<dbReference type="PROSITE" id="PS50090">
    <property type="entry name" value="MYB_LIKE"/>
    <property type="match status" value="2"/>
</dbReference>
<dbReference type="InterPro" id="IPR051651">
    <property type="entry name" value="DMTF1_DNA-bind_reg"/>
</dbReference>
<dbReference type="PROSITE" id="PS51294">
    <property type="entry name" value="HTH_MYB"/>
    <property type="match status" value="1"/>
</dbReference>
<feature type="compositionally biased region" description="Basic and acidic residues" evidence="4">
    <location>
        <begin position="979"/>
        <end position="991"/>
    </location>
</feature>
<feature type="compositionally biased region" description="Basic and acidic residues" evidence="4">
    <location>
        <begin position="1037"/>
        <end position="1053"/>
    </location>
</feature>
<dbReference type="HOGENOM" id="CLU_283221_0_0_1"/>
<dbReference type="STRING" id="675120.N1PJ21"/>
<dbReference type="GO" id="GO:0005634">
    <property type="term" value="C:nucleus"/>
    <property type="evidence" value="ECO:0007669"/>
    <property type="project" value="UniProtKB-SubCell"/>
</dbReference>
<dbReference type="OrthoDB" id="39591at2759"/>
<dbReference type="InterPro" id="IPR017930">
    <property type="entry name" value="Myb_dom"/>
</dbReference>
<evidence type="ECO:0000313" key="8">
    <source>
        <dbReference type="Proteomes" id="UP000016933"/>
    </source>
</evidence>
<feature type="region of interest" description="Disordered" evidence="4">
    <location>
        <begin position="1"/>
        <end position="152"/>
    </location>
</feature>
<feature type="compositionally biased region" description="Basic and acidic residues" evidence="4">
    <location>
        <begin position="254"/>
        <end position="264"/>
    </location>
</feature>
<dbReference type="GO" id="GO:0003700">
    <property type="term" value="F:DNA-binding transcription factor activity"/>
    <property type="evidence" value="ECO:0007669"/>
    <property type="project" value="TreeGrafter"/>
</dbReference>
<dbReference type="PANTHER" id="PTHR46380">
    <property type="entry name" value="CYCLIN-D-BINDING MYB-LIKE TRANSCRIPTION FACTOR 1"/>
    <property type="match status" value="1"/>
</dbReference>
<name>N1PJ21_DOTSN</name>
<evidence type="ECO:0000259" key="5">
    <source>
        <dbReference type="PROSITE" id="PS50090"/>
    </source>
</evidence>
<feature type="compositionally biased region" description="Polar residues" evidence="4">
    <location>
        <begin position="1"/>
        <end position="15"/>
    </location>
</feature>
<evidence type="ECO:0000256" key="2">
    <source>
        <dbReference type="ARBA" id="ARBA00023125"/>
    </source>
</evidence>
<reference evidence="8" key="1">
    <citation type="journal article" date="2012" name="PLoS Genet.">
        <title>The genomes of the fungal plant pathogens Cladosporium fulvum and Dothistroma septosporum reveal adaptation to different hosts and lifestyles but also signatures of common ancestry.</title>
        <authorList>
            <person name="de Wit P.J.G.M."/>
            <person name="van der Burgt A."/>
            <person name="Oekmen B."/>
            <person name="Stergiopoulos I."/>
            <person name="Abd-Elsalam K.A."/>
            <person name="Aerts A.L."/>
            <person name="Bahkali A.H."/>
            <person name="Beenen H.G."/>
            <person name="Chettri P."/>
            <person name="Cox M.P."/>
            <person name="Datema E."/>
            <person name="de Vries R.P."/>
            <person name="Dhillon B."/>
            <person name="Ganley A.R."/>
            <person name="Griffiths S.A."/>
            <person name="Guo Y."/>
            <person name="Hamelin R.C."/>
            <person name="Henrissat B."/>
            <person name="Kabir M.S."/>
            <person name="Jashni M.K."/>
            <person name="Kema G."/>
            <person name="Klaubauf S."/>
            <person name="Lapidus A."/>
            <person name="Levasseur A."/>
            <person name="Lindquist E."/>
            <person name="Mehrabi R."/>
            <person name="Ohm R.A."/>
            <person name="Owen T.J."/>
            <person name="Salamov A."/>
            <person name="Schwelm A."/>
            <person name="Schijlen E."/>
            <person name="Sun H."/>
            <person name="van den Burg H.A."/>
            <person name="van Ham R.C.H.J."/>
            <person name="Zhang S."/>
            <person name="Goodwin S.B."/>
            <person name="Grigoriev I.V."/>
            <person name="Collemare J."/>
            <person name="Bradshaw R.E."/>
        </authorList>
    </citation>
    <scope>NUCLEOTIDE SEQUENCE [LARGE SCALE GENOMIC DNA]</scope>
    <source>
        <strain evidence="8">NZE10 / CBS 128990</strain>
    </source>
</reference>
<dbReference type="Gene3D" id="1.10.10.60">
    <property type="entry name" value="Homeodomain-like"/>
    <property type="match status" value="2"/>
</dbReference>
<feature type="domain" description="HTH myb-type" evidence="6">
    <location>
        <begin position="636"/>
        <end position="684"/>
    </location>
</feature>
<feature type="compositionally biased region" description="Polar residues" evidence="4">
    <location>
        <begin position="1055"/>
        <end position="1066"/>
    </location>
</feature>
<organism evidence="7 8">
    <name type="scientific">Dothistroma septosporum (strain NZE10 / CBS 128990)</name>
    <name type="common">Red band needle blight fungus</name>
    <name type="synonym">Mycosphaerella pini</name>
    <dbReference type="NCBI Taxonomy" id="675120"/>
    <lineage>
        <taxon>Eukaryota</taxon>
        <taxon>Fungi</taxon>
        <taxon>Dikarya</taxon>
        <taxon>Ascomycota</taxon>
        <taxon>Pezizomycotina</taxon>
        <taxon>Dothideomycetes</taxon>
        <taxon>Dothideomycetidae</taxon>
        <taxon>Mycosphaerellales</taxon>
        <taxon>Mycosphaerellaceae</taxon>
        <taxon>Dothistroma</taxon>
    </lineage>
</organism>
<feature type="compositionally biased region" description="Basic and acidic residues" evidence="4">
    <location>
        <begin position="342"/>
        <end position="356"/>
    </location>
</feature>
<evidence type="ECO:0000259" key="6">
    <source>
        <dbReference type="PROSITE" id="PS51294"/>
    </source>
</evidence>
<dbReference type="OMA" id="IYEMDEG"/>
<dbReference type="Proteomes" id="UP000016933">
    <property type="component" value="Unassembled WGS sequence"/>
</dbReference>
<feature type="compositionally biased region" description="Acidic residues" evidence="4">
    <location>
        <begin position="1008"/>
        <end position="1018"/>
    </location>
</feature>
<dbReference type="PANTHER" id="PTHR46380:SF2">
    <property type="entry name" value="CYCLIN-D-BINDING MYB-LIKE TRANSCRIPTION FACTOR 1"/>
    <property type="match status" value="1"/>
</dbReference>
<feature type="compositionally biased region" description="Basic and acidic residues" evidence="4">
    <location>
        <begin position="128"/>
        <end position="144"/>
    </location>
</feature>
<dbReference type="SUPFAM" id="SSF46689">
    <property type="entry name" value="Homeodomain-like"/>
    <property type="match status" value="1"/>
</dbReference>